<dbReference type="InterPro" id="IPR008254">
    <property type="entry name" value="Flavodoxin/NO_synth"/>
</dbReference>
<feature type="transmembrane region" description="Helical" evidence="2">
    <location>
        <begin position="297"/>
        <end position="318"/>
    </location>
</feature>
<evidence type="ECO:0000259" key="3">
    <source>
        <dbReference type="PROSITE" id="PS50902"/>
    </source>
</evidence>
<dbReference type="InterPro" id="IPR005625">
    <property type="entry name" value="PepSY-ass_TM"/>
</dbReference>
<evidence type="ECO:0000313" key="4">
    <source>
        <dbReference type="EMBL" id="MFD2568843.1"/>
    </source>
</evidence>
<dbReference type="Pfam" id="PF03929">
    <property type="entry name" value="PepSY_TM"/>
    <property type="match status" value="1"/>
</dbReference>
<dbReference type="InterPro" id="IPR029039">
    <property type="entry name" value="Flavoprotein-like_sf"/>
</dbReference>
<evidence type="ECO:0000256" key="1">
    <source>
        <dbReference type="ARBA" id="ARBA00022630"/>
    </source>
</evidence>
<reference evidence="5" key="1">
    <citation type="journal article" date="2019" name="Int. J. Syst. Evol. Microbiol.">
        <title>The Global Catalogue of Microorganisms (GCM) 10K type strain sequencing project: providing services to taxonomists for standard genome sequencing and annotation.</title>
        <authorList>
            <consortium name="The Broad Institute Genomics Platform"/>
            <consortium name="The Broad Institute Genome Sequencing Center for Infectious Disease"/>
            <person name="Wu L."/>
            <person name="Ma J."/>
        </authorList>
    </citation>
    <scope>NUCLEOTIDE SEQUENCE [LARGE SCALE GENOMIC DNA]</scope>
    <source>
        <strain evidence="5">KCTC 52127</strain>
    </source>
</reference>
<dbReference type="Gene3D" id="3.40.50.360">
    <property type="match status" value="1"/>
</dbReference>
<dbReference type="Gene3D" id="3.40.50.80">
    <property type="entry name" value="Nucleotide-binding domain of ferredoxin-NADP reductase (FNR) module"/>
    <property type="match status" value="1"/>
</dbReference>
<organism evidence="4 5">
    <name type="scientific">Pseudotenacibaculum haliotis</name>
    <dbReference type="NCBI Taxonomy" id="1862138"/>
    <lineage>
        <taxon>Bacteria</taxon>
        <taxon>Pseudomonadati</taxon>
        <taxon>Bacteroidota</taxon>
        <taxon>Flavobacteriia</taxon>
        <taxon>Flavobacteriales</taxon>
        <taxon>Flavobacteriaceae</taxon>
        <taxon>Pseudotenacibaculum</taxon>
    </lineage>
</organism>
<protein>
    <submittedName>
        <fullName evidence="4">PepSY domain-containing protein</fullName>
    </submittedName>
</protein>
<dbReference type="Pfam" id="PF00258">
    <property type="entry name" value="Flavodoxin_1"/>
    <property type="match status" value="1"/>
</dbReference>
<evidence type="ECO:0000313" key="5">
    <source>
        <dbReference type="Proteomes" id="UP001597508"/>
    </source>
</evidence>
<evidence type="ECO:0000256" key="2">
    <source>
        <dbReference type="SAM" id="Phobius"/>
    </source>
</evidence>
<dbReference type="RefSeq" id="WP_379667549.1">
    <property type="nucleotide sequence ID" value="NZ_JBHULH010000012.1"/>
</dbReference>
<dbReference type="SUPFAM" id="SSF63380">
    <property type="entry name" value="Riboflavin synthase domain-like"/>
    <property type="match status" value="1"/>
</dbReference>
<dbReference type="SUPFAM" id="SSF52218">
    <property type="entry name" value="Flavoproteins"/>
    <property type="match status" value="1"/>
</dbReference>
<feature type="transmembrane region" description="Helical" evidence="2">
    <location>
        <begin position="12"/>
        <end position="33"/>
    </location>
</feature>
<dbReference type="EMBL" id="JBHULH010000012">
    <property type="protein sequence ID" value="MFD2568843.1"/>
    <property type="molecule type" value="Genomic_DNA"/>
</dbReference>
<feature type="transmembrane region" description="Helical" evidence="2">
    <location>
        <begin position="129"/>
        <end position="150"/>
    </location>
</feature>
<feature type="transmembrane region" description="Helical" evidence="2">
    <location>
        <begin position="171"/>
        <end position="196"/>
    </location>
</feature>
<proteinExistence type="predicted"/>
<dbReference type="InterPro" id="IPR039261">
    <property type="entry name" value="FNR_nucleotide-bd"/>
</dbReference>
<keyword evidence="5" id="KW-1185">Reference proteome</keyword>
<dbReference type="SUPFAM" id="SSF52343">
    <property type="entry name" value="Ferredoxin reductase-like, C-terminal NADP-linked domain"/>
    <property type="match status" value="1"/>
</dbReference>
<sequence>MITSIWRYSHLALAISSFVFILVASITGIILAFEPISEQLKPYATDVEKHSLASTIQILNEKYDEVLTLEKDHNGFIIASVITEEGADDRFYIDPLTGEKIGDIIEKAPIFQFATNLHRSLFLKTTGRVIIAIVSFFLFLIAVTGVLLIIKRQGGIPQFFSKVVKEDNNQYYHVILGRLTLVPIMIITLTGVYLSLEKFSLLPDEKINHSIQTVENIPDTKQPIADFEIFKNTSLKEIKSIEFPFSEDPEDYYFVKLKHTELVVHQYNGAIVSEVKHPFVSLASSLSLFLHTGRGSMLWSFVLLLSTASILYFIYSGFYMTFKRRKESFSIPSNTYRSDEAEYVILVGSETGNTYKPAALVFDAIKNLNKKVYITELNQYKEFKNLKHLLVFTSTYGKGEAPANAKNFIQKFQAVEHTQKVQFSVVGFGSLAYEDFCEFAIDIDTTLKQNSNFYASTDLYKIHNQSFSDFSKWVQDWSTKTNVSLQIEEPKGNIKPKKQHRFDVVNRTDLNQDQTFLLQLRPKKKTAYQSGDLLEFFPQGETVPRYYSVGIKGKDVLLSIKKHDLGVCSSFFSQLNANDTIEAGVQKNKAFHFPKKVPEVVMIANGTGIAPFIGMIQENKRHIKAHLFWGGRTKPSFDLYSEIAQKALQTKQLSSLHLAFSREEESKQYVQDSIKEKSELIATVLAKKGVIMICGSLAMEKGVRKVLESIVQEKLQSELASFGWQIKTDCY</sequence>
<dbReference type="Pfam" id="PF00175">
    <property type="entry name" value="NAD_binding_1"/>
    <property type="match status" value="1"/>
</dbReference>
<name>A0ABW5LXN8_9FLAO</name>
<dbReference type="PRINTS" id="PR00371">
    <property type="entry name" value="FPNCR"/>
</dbReference>
<dbReference type="Proteomes" id="UP001597508">
    <property type="component" value="Unassembled WGS sequence"/>
</dbReference>
<dbReference type="InterPro" id="IPR001709">
    <property type="entry name" value="Flavoprot_Pyr_Nucl_cyt_Rdtase"/>
</dbReference>
<dbReference type="PROSITE" id="PS50902">
    <property type="entry name" value="FLAVODOXIN_LIKE"/>
    <property type="match status" value="1"/>
</dbReference>
<comment type="caution">
    <text evidence="4">The sequence shown here is derived from an EMBL/GenBank/DDBJ whole genome shotgun (WGS) entry which is preliminary data.</text>
</comment>
<keyword evidence="2" id="KW-0812">Transmembrane</keyword>
<dbReference type="InterPro" id="IPR001433">
    <property type="entry name" value="OxRdtase_FAD/NAD-bd"/>
</dbReference>
<gene>
    <name evidence="4" type="ORF">ACFSRZ_15820</name>
</gene>
<keyword evidence="1" id="KW-0285">Flavoprotein</keyword>
<dbReference type="InterPro" id="IPR017938">
    <property type="entry name" value="Riboflavin_synthase-like_b-brl"/>
</dbReference>
<feature type="domain" description="Flavodoxin-like" evidence="3">
    <location>
        <begin position="343"/>
        <end position="482"/>
    </location>
</feature>
<dbReference type="PANTHER" id="PTHR19384">
    <property type="entry name" value="NITRIC OXIDE SYNTHASE-RELATED"/>
    <property type="match status" value="1"/>
</dbReference>
<keyword evidence="2" id="KW-1133">Transmembrane helix</keyword>
<accession>A0ABW5LXN8</accession>
<keyword evidence="2" id="KW-0472">Membrane</keyword>